<keyword evidence="2" id="KW-0413">Isomerase</keyword>
<evidence type="ECO:0000259" key="1">
    <source>
        <dbReference type="Pfam" id="PF01261"/>
    </source>
</evidence>
<protein>
    <submittedName>
        <fullName evidence="2">Xylose isomerase domain protein TIM barrel</fullName>
    </submittedName>
</protein>
<dbReference type="GO" id="GO:0016853">
    <property type="term" value="F:isomerase activity"/>
    <property type="evidence" value="ECO:0007669"/>
    <property type="project" value="UniProtKB-KW"/>
</dbReference>
<dbReference type="PANTHER" id="PTHR12110:SF21">
    <property type="entry name" value="XYLOSE ISOMERASE-LIKE TIM BARREL DOMAIN-CONTAINING PROTEIN"/>
    <property type="match status" value="1"/>
</dbReference>
<name>D1CD48_THET1</name>
<dbReference type="Gene3D" id="3.20.20.150">
    <property type="entry name" value="Divalent-metal-dependent TIM barrel enzymes"/>
    <property type="match status" value="1"/>
</dbReference>
<dbReference type="InterPro" id="IPR036237">
    <property type="entry name" value="Xyl_isomerase-like_sf"/>
</dbReference>
<dbReference type="Proteomes" id="UP000000323">
    <property type="component" value="Chromosome 1"/>
</dbReference>
<dbReference type="EMBL" id="CP001825">
    <property type="protein sequence ID" value="ACZ42713.1"/>
    <property type="molecule type" value="Genomic_DNA"/>
</dbReference>
<dbReference type="SUPFAM" id="SSF51658">
    <property type="entry name" value="Xylose isomerase-like"/>
    <property type="match status" value="1"/>
</dbReference>
<dbReference type="HOGENOM" id="CLU_061796_2_0_0"/>
<gene>
    <name evidence="2" type="ordered locus">Tter_1807</name>
</gene>
<feature type="domain" description="Xylose isomerase-like TIM barrel" evidence="1">
    <location>
        <begin position="22"/>
        <end position="275"/>
    </location>
</feature>
<accession>D1CD48</accession>
<dbReference type="STRING" id="525904.Tter_1807"/>
<dbReference type="AlphaFoldDB" id="D1CD48"/>
<dbReference type="OrthoDB" id="9779184at2"/>
<reference evidence="3" key="1">
    <citation type="journal article" date="2010" name="Stand. Genomic Sci.">
        <title>Complete genome sequence of 'Thermobaculum terrenum' type strain (YNP1).</title>
        <authorList>
            <person name="Kiss H."/>
            <person name="Cleland D."/>
            <person name="Lapidus A."/>
            <person name="Lucas S."/>
            <person name="Glavina Del Rio T."/>
            <person name="Nolan M."/>
            <person name="Tice H."/>
            <person name="Han C."/>
            <person name="Goodwin L."/>
            <person name="Pitluck S."/>
            <person name="Liolios K."/>
            <person name="Ivanova N."/>
            <person name="Mavromatis K."/>
            <person name="Ovchinnikova G."/>
            <person name="Pati A."/>
            <person name="Chen A."/>
            <person name="Palaniappan K."/>
            <person name="Land M."/>
            <person name="Hauser L."/>
            <person name="Chang Y."/>
            <person name="Jeffries C."/>
            <person name="Lu M."/>
            <person name="Brettin T."/>
            <person name="Detter J."/>
            <person name="Goker M."/>
            <person name="Tindall B."/>
            <person name="Beck B."/>
            <person name="McDermott T."/>
            <person name="Woyke T."/>
            <person name="Bristow J."/>
            <person name="Eisen J."/>
            <person name="Markowitz V."/>
            <person name="Hugenholtz P."/>
            <person name="Kyrpides N."/>
            <person name="Klenk H."/>
            <person name="Cheng J."/>
        </authorList>
    </citation>
    <scope>NUCLEOTIDE SEQUENCE [LARGE SCALE GENOMIC DNA]</scope>
    <source>
        <strain evidence="3">ATCC BAA-798 / YNP1</strain>
    </source>
</reference>
<dbReference type="eggNOG" id="COG1082">
    <property type="taxonomic scope" value="Bacteria"/>
</dbReference>
<dbReference type="RefSeq" id="WP_012875745.1">
    <property type="nucleotide sequence ID" value="NC_013525.1"/>
</dbReference>
<organism evidence="2 3">
    <name type="scientific">Thermobaculum terrenum (strain ATCC BAA-798 / CCMEE 7001 / YNP1)</name>
    <dbReference type="NCBI Taxonomy" id="525904"/>
    <lineage>
        <taxon>Bacteria</taxon>
        <taxon>Bacillati</taxon>
        <taxon>Chloroflexota</taxon>
        <taxon>Chloroflexia</taxon>
        <taxon>Candidatus Thermobaculales</taxon>
        <taxon>Candidatus Thermobaculaceae</taxon>
        <taxon>Thermobaculum</taxon>
    </lineage>
</organism>
<sequence length="277" mass="30995">MYIGVLTAPVREKPLSEVITWASSNNIAGLEVDVSSGSHLDATTAGEVVVENTLDLLKKHNVKISALAAYTVLTGTTTEKIETNRRFLERAIALAARLGVDTICTLGGFPSAGKDRFRTIKEDLVYILKPLLERAQQHNIRIALENWYATNLQNLDHWVALFESLPNENLGLNFDPSHLAWQGIDPIGAIYEFRDRIFHFHAKDVTINASLRSRRGILGEGWWRYVLPGYGVLPWGEIIGALRDIGYNGAISIEHEDRAFPIEEGFIRSSRFLSELI</sequence>
<dbReference type="InterPro" id="IPR013022">
    <property type="entry name" value="Xyl_isomerase-like_TIM-brl"/>
</dbReference>
<evidence type="ECO:0000313" key="2">
    <source>
        <dbReference type="EMBL" id="ACZ42713.1"/>
    </source>
</evidence>
<evidence type="ECO:0000313" key="3">
    <source>
        <dbReference type="Proteomes" id="UP000000323"/>
    </source>
</evidence>
<keyword evidence="3" id="KW-1185">Reference proteome</keyword>
<dbReference type="PANTHER" id="PTHR12110">
    <property type="entry name" value="HYDROXYPYRUVATE ISOMERASE"/>
    <property type="match status" value="1"/>
</dbReference>
<dbReference type="InterPro" id="IPR050312">
    <property type="entry name" value="IolE/XylAMocC-like"/>
</dbReference>
<proteinExistence type="predicted"/>
<dbReference type="KEGG" id="ttr:Tter_1807"/>
<dbReference type="Pfam" id="PF01261">
    <property type="entry name" value="AP_endonuc_2"/>
    <property type="match status" value="1"/>
</dbReference>